<comment type="caution">
    <text evidence="2">The sequence shown here is derived from an EMBL/GenBank/DDBJ whole genome shotgun (WGS) entry which is preliminary data.</text>
</comment>
<protein>
    <submittedName>
        <fullName evidence="2">DUF2510 domain-containing protein</fullName>
    </submittedName>
</protein>
<keyword evidence="3" id="KW-1185">Reference proteome</keyword>
<feature type="compositionally biased region" description="Low complexity" evidence="1">
    <location>
        <begin position="30"/>
        <end position="40"/>
    </location>
</feature>
<evidence type="ECO:0000313" key="3">
    <source>
        <dbReference type="Proteomes" id="UP001550628"/>
    </source>
</evidence>
<feature type="compositionally biased region" description="Low complexity" evidence="1">
    <location>
        <begin position="61"/>
        <end position="75"/>
    </location>
</feature>
<dbReference type="Proteomes" id="UP001550628">
    <property type="component" value="Unassembled WGS sequence"/>
</dbReference>
<proteinExistence type="predicted"/>
<reference evidence="2 3" key="1">
    <citation type="submission" date="2024-06" db="EMBL/GenBank/DDBJ databases">
        <title>The Natural Products Discovery Center: Release of the First 8490 Sequenced Strains for Exploring Actinobacteria Biosynthetic Diversity.</title>
        <authorList>
            <person name="Kalkreuter E."/>
            <person name="Kautsar S.A."/>
            <person name="Yang D."/>
            <person name="Bader C.D."/>
            <person name="Teijaro C.N."/>
            <person name="Fluegel L."/>
            <person name="Davis C.M."/>
            <person name="Simpson J.R."/>
            <person name="Lauterbach L."/>
            <person name="Steele A.D."/>
            <person name="Gui C."/>
            <person name="Meng S."/>
            <person name="Li G."/>
            <person name="Viehrig K."/>
            <person name="Ye F."/>
            <person name="Su P."/>
            <person name="Kiefer A.F."/>
            <person name="Nichols A."/>
            <person name="Cepeda A.J."/>
            <person name="Yan W."/>
            <person name="Fan B."/>
            <person name="Jiang Y."/>
            <person name="Adhikari A."/>
            <person name="Zheng C.-J."/>
            <person name="Schuster L."/>
            <person name="Cowan T.M."/>
            <person name="Smanski M.J."/>
            <person name="Chevrette M.G."/>
            <person name="De Carvalho L.P.S."/>
            <person name="Shen B."/>
        </authorList>
    </citation>
    <scope>NUCLEOTIDE SEQUENCE [LARGE SCALE GENOMIC DNA]</scope>
    <source>
        <strain evidence="2 3">NPDC019708</strain>
    </source>
</reference>
<evidence type="ECO:0000256" key="1">
    <source>
        <dbReference type="SAM" id="MobiDB-lite"/>
    </source>
</evidence>
<name>A0ABV2X0C2_9NOCA</name>
<dbReference type="EMBL" id="JBEYBF010000041">
    <property type="protein sequence ID" value="MEU1956590.1"/>
    <property type="molecule type" value="Genomic_DNA"/>
</dbReference>
<organism evidence="2 3">
    <name type="scientific">Nocardia rhamnosiphila</name>
    <dbReference type="NCBI Taxonomy" id="426716"/>
    <lineage>
        <taxon>Bacteria</taxon>
        <taxon>Bacillati</taxon>
        <taxon>Actinomycetota</taxon>
        <taxon>Actinomycetes</taxon>
        <taxon>Mycobacteriales</taxon>
        <taxon>Nocardiaceae</taxon>
        <taxon>Nocardia</taxon>
    </lineage>
</organism>
<sequence length="192" mass="19114">MAGVGLGAFVLLGIIGYLIGGDDTAAEDAAPVRTTTEVRTPPAPSAAGPAEQNSEPPAPPETSAAASSAPPTTTASPPPAATTAYSDPRCAPASAELVALVATGLTTDGHELANGTVIDENGTTYFGATTLDASGEMDARSDVWIVRDGAVYSSSGGARNQTSFPRASDELGISPGDPIVIAVDNCVIDLTD</sequence>
<gene>
    <name evidence="2" type="ORF">ABZ510_32665</name>
</gene>
<accession>A0ABV2X0C2</accession>
<evidence type="ECO:0000313" key="2">
    <source>
        <dbReference type="EMBL" id="MEU1956590.1"/>
    </source>
</evidence>
<feature type="region of interest" description="Disordered" evidence="1">
    <location>
        <begin position="30"/>
        <end position="88"/>
    </location>
</feature>
<dbReference type="RefSeq" id="WP_356959264.1">
    <property type="nucleotide sequence ID" value="NZ_JBEYBD010000027.1"/>
</dbReference>